<reference evidence="2" key="1">
    <citation type="submission" date="2018-11" db="EMBL/GenBank/DDBJ databases">
        <authorList>
            <person name="Grassa J C."/>
        </authorList>
    </citation>
    <scope>NUCLEOTIDE SEQUENCE [LARGE SCALE GENOMIC DNA]</scope>
</reference>
<keyword evidence="1" id="KW-0812">Transmembrane</keyword>
<dbReference type="EMBL" id="UZAU01000545">
    <property type="status" value="NOT_ANNOTATED_CDS"/>
    <property type="molecule type" value="Genomic_DNA"/>
</dbReference>
<dbReference type="Proteomes" id="UP000596661">
    <property type="component" value="Chromosome 5"/>
</dbReference>
<sequence length="66" mass="7658">MMITMTFLNSSPLSFLLLLLTPRSLSFRLLSQLSLPSFPQSLFLLPNLVSLAFLFFTFLHFRPVFF</sequence>
<keyword evidence="1" id="KW-0472">Membrane</keyword>
<feature type="transmembrane region" description="Helical" evidence="1">
    <location>
        <begin position="42"/>
        <end position="61"/>
    </location>
</feature>
<dbReference type="Gramene" id="novel_model_746_5bda875f">
    <property type="protein sequence ID" value="cds.novel_model_746_5bda875f"/>
    <property type="gene ID" value="novel_gene_522_5bda875f"/>
</dbReference>
<protein>
    <submittedName>
        <fullName evidence="2">Uncharacterized protein</fullName>
    </submittedName>
</protein>
<name>A0A803RBM5_CANSA</name>
<dbReference type="EnsemblPlants" id="novel_model_746_5bda875f">
    <property type="protein sequence ID" value="cds.novel_model_746_5bda875f"/>
    <property type="gene ID" value="novel_gene_522_5bda875f"/>
</dbReference>
<accession>A0A803RBM5</accession>
<reference evidence="2" key="2">
    <citation type="submission" date="2021-03" db="UniProtKB">
        <authorList>
            <consortium name="EnsemblPlants"/>
        </authorList>
    </citation>
    <scope>IDENTIFICATION</scope>
</reference>
<proteinExistence type="predicted"/>
<keyword evidence="1" id="KW-1133">Transmembrane helix</keyword>
<keyword evidence="3" id="KW-1185">Reference proteome</keyword>
<organism evidence="2 3">
    <name type="scientific">Cannabis sativa</name>
    <name type="common">Hemp</name>
    <name type="synonym">Marijuana</name>
    <dbReference type="NCBI Taxonomy" id="3483"/>
    <lineage>
        <taxon>Eukaryota</taxon>
        <taxon>Viridiplantae</taxon>
        <taxon>Streptophyta</taxon>
        <taxon>Embryophyta</taxon>
        <taxon>Tracheophyta</taxon>
        <taxon>Spermatophyta</taxon>
        <taxon>Magnoliopsida</taxon>
        <taxon>eudicotyledons</taxon>
        <taxon>Gunneridae</taxon>
        <taxon>Pentapetalae</taxon>
        <taxon>rosids</taxon>
        <taxon>fabids</taxon>
        <taxon>Rosales</taxon>
        <taxon>Cannabaceae</taxon>
        <taxon>Cannabis</taxon>
    </lineage>
</organism>
<evidence type="ECO:0000313" key="3">
    <source>
        <dbReference type="Proteomes" id="UP000596661"/>
    </source>
</evidence>
<evidence type="ECO:0000256" key="1">
    <source>
        <dbReference type="SAM" id="Phobius"/>
    </source>
</evidence>
<dbReference type="AlphaFoldDB" id="A0A803RBM5"/>
<evidence type="ECO:0000313" key="2">
    <source>
        <dbReference type="EnsemblPlants" id="cds.novel_model_746_5bda875f"/>
    </source>
</evidence>